<feature type="transmembrane region" description="Helical" evidence="1">
    <location>
        <begin position="142"/>
        <end position="163"/>
    </location>
</feature>
<dbReference type="AlphaFoldDB" id="A0A564ZU46"/>
<protein>
    <recommendedName>
        <fullName evidence="4">Variable surface protein Vir35</fullName>
    </recommendedName>
</protein>
<accession>A0A564ZU46</accession>
<proteinExistence type="predicted"/>
<reference evidence="3" key="1">
    <citation type="submission" date="2016-07" db="EMBL/GenBank/DDBJ databases">
        <authorList>
            <consortium name="Pathogen Informatics"/>
        </authorList>
    </citation>
    <scope>NUCLEOTIDE SEQUENCE [LARGE SCALE GENOMIC DNA]</scope>
</reference>
<evidence type="ECO:0000313" key="3">
    <source>
        <dbReference type="Proteomes" id="UP000220605"/>
    </source>
</evidence>
<dbReference type="Pfam" id="PF12420">
    <property type="entry name" value="DUF3671"/>
    <property type="match status" value="1"/>
</dbReference>
<dbReference type="InterPro" id="IPR022139">
    <property type="entry name" value="Fam-L/Fam-M-like_plasmodium"/>
</dbReference>
<dbReference type="VEuPathDB" id="PlasmoDB:PVP01_0840000"/>
<sequence>MKLLGKYRLRDNSTFRKSLEVKYGQDVSLNINFNRLLAKHELKKDSYKTYARQKYANYGITKNIKSEEVKNPTQSQIRKDCLNNYDAYMKGYKNRYAKKKGLAKLDCYYENKVLKKINNIFEITDNMKNNKKYYNKKIYNKYIMRLILFGLLPLLGTIMPLLFGDHSPLQNMMCFSGCLSKHETNSANVEASAAAEAHRKKGIHLAAIDKETFGKIEIVNRIFLYLSLFIVSLTLLYILLKIIKYARIKSGKVKMSVKDYCHFCKDLFIAT</sequence>
<evidence type="ECO:0008006" key="4">
    <source>
        <dbReference type="Google" id="ProtNLM"/>
    </source>
</evidence>
<keyword evidence="1" id="KW-0472">Membrane</keyword>
<dbReference type="VEuPathDB" id="PlasmoDB:PVPAM_010010100"/>
<organism evidence="2 3">
    <name type="scientific">Plasmodium vivax</name>
    <name type="common">malaria parasite P. vivax</name>
    <dbReference type="NCBI Taxonomy" id="5855"/>
    <lineage>
        <taxon>Eukaryota</taxon>
        <taxon>Sar</taxon>
        <taxon>Alveolata</taxon>
        <taxon>Apicomplexa</taxon>
        <taxon>Aconoidasida</taxon>
        <taxon>Haemosporida</taxon>
        <taxon>Plasmodiidae</taxon>
        <taxon>Plasmodium</taxon>
        <taxon>Plasmodium (Plasmodium)</taxon>
    </lineage>
</organism>
<keyword evidence="1" id="KW-1133">Transmembrane helix</keyword>
<dbReference type="OrthoDB" id="389413at2759"/>
<keyword evidence="1" id="KW-0812">Transmembrane</keyword>
<dbReference type="VEuPathDB" id="PlasmoDB:PVW1_100009300"/>
<evidence type="ECO:0000313" key="2">
    <source>
        <dbReference type="EMBL" id="VUZ95547.1"/>
    </source>
</evidence>
<dbReference type="EMBL" id="LT635619">
    <property type="protein sequence ID" value="VUZ95547.1"/>
    <property type="molecule type" value="Genomic_DNA"/>
</dbReference>
<dbReference type="Proteomes" id="UP000220605">
    <property type="component" value="Chromosome 8"/>
</dbReference>
<evidence type="ECO:0000256" key="1">
    <source>
        <dbReference type="SAM" id="Phobius"/>
    </source>
</evidence>
<feature type="transmembrane region" description="Helical" evidence="1">
    <location>
        <begin position="222"/>
        <end position="240"/>
    </location>
</feature>
<gene>
    <name evidence="2" type="ORF">PVP01_0840000</name>
</gene>
<name>A0A564ZU46_PLAVI</name>